<dbReference type="Gene3D" id="2.160.10.10">
    <property type="entry name" value="Hexapeptide repeat proteins"/>
    <property type="match status" value="1"/>
</dbReference>
<dbReference type="Proteomes" id="UP001203761">
    <property type="component" value="Unassembled WGS sequence"/>
</dbReference>
<reference evidence="2" key="1">
    <citation type="submission" date="2022-02" db="EMBL/GenBank/DDBJ databases">
        <authorList>
            <person name="Lee M."/>
            <person name="Kim S.-J."/>
            <person name="Jung M.-Y."/>
        </authorList>
    </citation>
    <scope>NUCLEOTIDE SEQUENCE</scope>
    <source>
        <strain evidence="2">JHP9</strain>
    </source>
</reference>
<feature type="region of interest" description="Disordered" evidence="1">
    <location>
        <begin position="1"/>
        <end position="20"/>
    </location>
</feature>
<evidence type="ECO:0000256" key="1">
    <source>
        <dbReference type="SAM" id="MobiDB-lite"/>
    </source>
</evidence>
<evidence type="ECO:0000313" key="3">
    <source>
        <dbReference type="Proteomes" id="UP001203761"/>
    </source>
</evidence>
<dbReference type="EMBL" id="JAKNCJ010000010">
    <property type="protein sequence ID" value="MCL6424242.1"/>
    <property type="molecule type" value="Genomic_DNA"/>
</dbReference>
<feature type="compositionally biased region" description="Polar residues" evidence="1">
    <location>
        <begin position="1"/>
        <end position="12"/>
    </location>
</feature>
<dbReference type="InterPro" id="IPR001451">
    <property type="entry name" value="Hexapep"/>
</dbReference>
<accession>A0ABT0R2U6</accession>
<proteinExistence type="predicted"/>
<dbReference type="SUPFAM" id="SSF51161">
    <property type="entry name" value="Trimeric LpxA-like enzymes"/>
    <property type="match status" value="1"/>
</dbReference>
<dbReference type="Pfam" id="PF14602">
    <property type="entry name" value="Hexapep_2"/>
    <property type="match status" value="1"/>
</dbReference>
<evidence type="ECO:0000313" key="2">
    <source>
        <dbReference type="EMBL" id="MCL6424242.1"/>
    </source>
</evidence>
<dbReference type="InterPro" id="IPR050179">
    <property type="entry name" value="Trans_hexapeptide_repeat"/>
</dbReference>
<dbReference type="RefSeq" id="WP_249738324.1">
    <property type="nucleotide sequence ID" value="NZ_JAKNCJ010000010.1"/>
</dbReference>
<dbReference type="Pfam" id="PF00132">
    <property type="entry name" value="Hexapep"/>
    <property type="match status" value="1"/>
</dbReference>
<feature type="region of interest" description="Disordered" evidence="1">
    <location>
        <begin position="226"/>
        <end position="254"/>
    </location>
</feature>
<comment type="caution">
    <text evidence="2">The sequence shown here is derived from an EMBL/GenBank/DDBJ whole genome shotgun (WGS) entry which is preliminary data.</text>
</comment>
<keyword evidence="3" id="KW-1185">Reference proteome</keyword>
<gene>
    <name evidence="2" type="ORF">Bequi_12780</name>
</gene>
<name>A0ABT0R2U6_9MICO</name>
<dbReference type="CDD" id="cd03358">
    <property type="entry name" value="LbH_WxcM_N_like"/>
    <property type="match status" value="1"/>
</dbReference>
<dbReference type="InterPro" id="IPR011004">
    <property type="entry name" value="Trimer_LpxA-like_sf"/>
</dbReference>
<protein>
    <submittedName>
        <fullName evidence="2">N-acetyltransferase</fullName>
    </submittedName>
</protein>
<organism evidence="2 3">
    <name type="scientific">Brachybacterium equifaecis</name>
    <dbReference type="NCBI Taxonomy" id="2910770"/>
    <lineage>
        <taxon>Bacteria</taxon>
        <taxon>Bacillati</taxon>
        <taxon>Actinomycetota</taxon>
        <taxon>Actinomycetes</taxon>
        <taxon>Micrococcales</taxon>
        <taxon>Dermabacteraceae</taxon>
        <taxon>Brachybacterium</taxon>
    </lineage>
</organism>
<dbReference type="PANTHER" id="PTHR43300">
    <property type="entry name" value="ACETYLTRANSFERASE"/>
    <property type="match status" value="1"/>
</dbReference>
<dbReference type="PANTHER" id="PTHR43300:SF4">
    <property type="entry name" value="ACYL-[ACYL-CARRIER-PROTEIN]--UDP-N-ACETYLGLUCOSAMINE O-ACYLTRANSFERASE"/>
    <property type="match status" value="1"/>
</dbReference>
<sequence length="254" mass="26303">MNETISDGSSADETPEREGVRIVDSADVAPTAVIGEGSAIWHLAQVREDARLGRDCIVGRGAYIGSGVEMGDGCKVQNYALVYEPARLAAGVFVGPAVVFTNDHFPRAVNGDLSPKSAHDWEPVGVTCEQGASIGARAVCIAPVTIGAWAMVAAGATVTRDVPPHALVAGVPARRIAWVGRAGRPLEPASDGTDAWVCPETGEWYVEDRMTGGLALAQDAAAQRQYADAPLAAAGETQDPGQPQQDDTTDGATA</sequence>